<reference evidence="1 2" key="1">
    <citation type="journal article" date="2018" name="Aquat. Microb. Ecol.">
        <title>Gammaproteobacterial methanotrophs dominate.</title>
        <authorList>
            <person name="Rissanen A.J."/>
            <person name="Saarenheimo J."/>
            <person name="Tiirola M."/>
            <person name="Peura S."/>
            <person name="Aalto S.L."/>
            <person name="Karvinen A."/>
            <person name="Nykanen H."/>
        </authorList>
    </citation>
    <scope>NUCLEOTIDE SEQUENCE [LARGE SCALE GENOMIC DNA]</scope>
    <source>
        <strain evidence="1">AMbin10</strain>
    </source>
</reference>
<protein>
    <submittedName>
        <fullName evidence="1">Uncharacterized protein</fullName>
    </submittedName>
</protein>
<sequence length="78" mass="8595">MEFEIMPGVQGLPCLCRTGFVIPSAKFCTIAGRVDACTKRPGRDCKSRPASNENCCYLTRMRRLLESAKIETATHSGI</sequence>
<gene>
    <name evidence="1" type="ORF">DM484_28430</name>
</gene>
<evidence type="ECO:0000313" key="2">
    <source>
        <dbReference type="Proteomes" id="UP000249396"/>
    </source>
</evidence>
<comment type="caution">
    <text evidence="1">The sequence shown here is derived from an EMBL/GenBank/DDBJ whole genome shotgun (WGS) entry which is preliminary data.</text>
</comment>
<accession>A0A2W4S9E9</accession>
<dbReference type="EMBL" id="QJPH01000555">
    <property type="protein sequence ID" value="PZN70474.1"/>
    <property type="molecule type" value="Genomic_DNA"/>
</dbReference>
<dbReference type="AlphaFoldDB" id="A0A2W4S9E9"/>
<organism evidence="1 2">
    <name type="scientific">Candidatus Methylumidiphilus alinenensis</name>
    <dbReference type="NCBI Taxonomy" id="2202197"/>
    <lineage>
        <taxon>Bacteria</taxon>
        <taxon>Pseudomonadati</taxon>
        <taxon>Pseudomonadota</taxon>
        <taxon>Gammaproteobacteria</taxon>
        <taxon>Methylococcales</taxon>
        <taxon>Candidatus Methylumidiphilus</taxon>
    </lineage>
</organism>
<proteinExistence type="predicted"/>
<dbReference type="Proteomes" id="UP000249396">
    <property type="component" value="Unassembled WGS sequence"/>
</dbReference>
<evidence type="ECO:0000313" key="1">
    <source>
        <dbReference type="EMBL" id="PZN70474.1"/>
    </source>
</evidence>
<name>A0A2W4S9E9_9GAMM</name>